<dbReference type="KEGG" id="tim:GMBLW1_08630"/>
<dbReference type="SUPFAM" id="SSF46955">
    <property type="entry name" value="Putative DNA-binding domain"/>
    <property type="match status" value="1"/>
</dbReference>
<dbReference type="EMBL" id="LR586016">
    <property type="protein sequence ID" value="VIP03097.1"/>
    <property type="molecule type" value="Genomic_DNA"/>
</dbReference>
<keyword evidence="3" id="KW-1185">Reference proteome</keyword>
<dbReference type="EMBL" id="LR593887">
    <property type="protein sequence ID" value="VTS03378.1"/>
    <property type="molecule type" value="Genomic_DNA"/>
</dbReference>
<name>A0A6C2YP03_9BACT</name>
<protein>
    <submittedName>
        <fullName evidence="2">Uncharacterized protein</fullName>
    </submittedName>
</protein>
<feature type="region of interest" description="Disordered" evidence="1">
    <location>
        <begin position="70"/>
        <end position="134"/>
    </location>
</feature>
<accession>A0A6C2YP03</accession>
<sequence length="217" mass="24274">MRQEQVLLLSGTNTMRLLTIREISKRICVPTRLIREWVQSGTFPSPTILPGDLERWDFAEVQTWMLSLRRGKEPNHRHRSSELSQSNSDISQNAPELSQSNSELSQNDTELSQTIREPDRPTGTAIDPRPTSLLSPSTQVLSELALEILQGLGDAGDWIVSGELAMSISDDADSTSGSWIRATKQLRLLGLIESNFRQGLRITADGQNYLNRWCNTG</sequence>
<dbReference type="AlphaFoldDB" id="A0A6C2YP03"/>
<evidence type="ECO:0000313" key="3">
    <source>
        <dbReference type="Proteomes" id="UP000464378"/>
    </source>
</evidence>
<dbReference type="InParanoid" id="A0A6C2YP03"/>
<evidence type="ECO:0000256" key="1">
    <source>
        <dbReference type="SAM" id="MobiDB-lite"/>
    </source>
</evidence>
<feature type="compositionally biased region" description="Polar residues" evidence="1">
    <location>
        <begin position="82"/>
        <end position="115"/>
    </location>
</feature>
<proteinExistence type="predicted"/>
<reference evidence="2" key="1">
    <citation type="submission" date="2019-04" db="EMBL/GenBank/DDBJ databases">
        <authorList>
            <consortium name="Science for Life Laboratories"/>
        </authorList>
    </citation>
    <scope>NUCLEOTIDE SEQUENCE</scope>
    <source>
        <strain evidence="2">MBLW1</strain>
    </source>
</reference>
<dbReference type="Proteomes" id="UP000464378">
    <property type="component" value="Chromosome"/>
</dbReference>
<organism evidence="2">
    <name type="scientific">Tuwongella immobilis</name>
    <dbReference type="NCBI Taxonomy" id="692036"/>
    <lineage>
        <taxon>Bacteria</taxon>
        <taxon>Pseudomonadati</taxon>
        <taxon>Planctomycetota</taxon>
        <taxon>Planctomycetia</taxon>
        <taxon>Gemmatales</taxon>
        <taxon>Gemmataceae</taxon>
        <taxon>Tuwongella</taxon>
    </lineage>
</organism>
<gene>
    <name evidence="2" type="ORF">GMBLW1_08630</name>
</gene>
<dbReference type="InterPro" id="IPR009061">
    <property type="entry name" value="DNA-bd_dom_put_sf"/>
</dbReference>
<evidence type="ECO:0000313" key="2">
    <source>
        <dbReference type="EMBL" id="VIP03097.1"/>
    </source>
</evidence>